<evidence type="ECO:0000313" key="10">
    <source>
        <dbReference type="EMBL" id="GAC21367.1"/>
    </source>
</evidence>
<dbReference type="GO" id="GO:0016853">
    <property type="term" value="F:isomerase activity"/>
    <property type="evidence" value="ECO:0007669"/>
    <property type="project" value="UniProtKB-KW"/>
</dbReference>
<dbReference type="PANTHER" id="PTHR35272">
    <property type="entry name" value="THIOL:DISULFIDE INTERCHANGE PROTEIN DSBC-RELATED"/>
    <property type="match status" value="1"/>
</dbReference>
<evidence type="ECO:0000256" key="5">
    <source>
        <dbReference type="ARBA" id="ARBA00023157"/>
    </source>
</evidence>
<evidence type="ECO:0000259" key="9">
    <source>
        <dbReference type="Pfam" id="PF13098"/>
    </source>
</evidence>
<dbReference type="RefSeq" id="WP_007624238.1">
    <property type="nucleotide sequence ID" value="NZ_BAEO01000062.1"/>
</dbReference>
<proteinExistence type="inferred from homology"/>
<comment type="similarity">
    <text evidence="2 7">Belongs to the thioredoxin family. DsbC subfamily.</text>
</comment>
<comment type="subcellular location">
    <subcellularLocation>
        <location evidence="1 7">Periplasm</location>
    </subcellularLocation>
</comment>
<sequence>MKKWTKFNAVVSGFMLILSFNLSASGETANKDQVKAKLQKALSMEISAIGDAPVPGLLQVMTEKGLFYTSEDGKYLLQARIYSIDEGMRNVTEDALGEMRLSGLEKFSDNVIEYKADKEKYVVNIFTDITCGYCRKLHGEMDQYNDLGITVRYLAFPRGGLNSRTYTDMVSVWCAENPQEAMNNAKAGGTVASKKCDSKVAEEFAFGQKIGVNGTPNIIMPDGSVIPGYQPPKQLEAALKAIL</sequence>
<dbReference type="InterPro" id="IPR018950">
    <property type="entry name" value="DiS-bond_isomerase_DsbC/G_N"/>
</dbReference>
<feature type="signal peptide" evidence="7">
    <location>
        <begin position="1"/>
        <end position="24"/>
    </location>
</feature>
<feature type="domain" description="Disulphide bond isomerase DsbC/G N-terminal" evidence="8">
    <location>
        <begin position="28"/>
        <end position="93"/>
    </location>
</feature>
<dbReference type="SUPFAM" id="SSF52833">
    <property type="entry name" value="Thioredoxin-like"/>
    <property type="match status" value="1"/>
</dbReference>
<keyword evidence="3 7" id="KW-0732">Signal</keyword>
<evidence type="ECO:0000256" key="3">
    <source>
        <dbReference type="ARBA" id="ARBA00022729"/>
    </source>
</evidence>
<accession>K6YT90</accession>
<feature type="domain" description="Thioredoxin-like fold" evidence="9">
    <location>
        <begin position="117"/>
        <end position="239"/>
    </location>
</feature>
<feature type="chain" id="PRO_5010005185" description="Thiol:disulfide interchange protein" evidence="7">
    <location>
        <begin position="25"/>
        <end position="243"/>
    </location>
</feature>
<dbReference type="OrthoDB" id="12976at2"/>
<keyword evidence="4 7" id="KW-0574">Periplasm</keyword>
<comment type="function">
    <text evidence="7">Required for disulfide bond formation in some periplasmic proteins. Acts by transferring its disulfide bond to other proteins and is reduced in the process.</text>
</comment>
<keyword evidence="5" id="KW-1015">Disulfide bond</keyword>
<dbReference type="InterPro" id="IPR036249">
    <property type="entry name" value="Thioredoxin-like_sf"/>
</dbReference>
<dbReference type="EMBL" id="BAEO01000062">
    <property type="protein sequence ID" value="GAC21367.1"/>
    <property type="molecule type" value="Genomic_DNA"/>
</dbReference>
<comment type="caution">
    <text evidence="10">The sequence shown here is derived from an EMBL/GenBank/DDBJ whole genome shotgun (WGS) entry which is preliminary data.</text>
</comment>
<keyword evidence="11" id="KW-1185">Reference proteome</keyword>
<keyword evidence="10" id="KW-0413">Isomerase</keyword>
<evidence type="ECO:0000256" key="7">
    <source>
        <dbReference type="RuleBase" id="RU364038"/>
    </source>
</evidence>
<evidence type="ECO:0000256" key="4">
    <source>
        <dbReference type="ARBA" id="ARBA00022764"/>
    </source>
</evidence>
<dbReference type="Gene3D" id="3.10.450.70">
    <property type="entry name" value="Disulphide bond isomerase, DsbC/G, N-terminal"/>
    <property type="match status" value="1"/>
</dbReference>
<gene>
    <name evidence="10" type="primary">dsbC</name>
    <name evidence="10" type="ORF">GARC_4425</name>
</gene>
<dbReference type="PANTHER" id="PTHR35272:SF3">
    <property type="entry name" value="THIOL:DISULFIDE INTERCHANGE PROTEIN DSBC"/>
    <property type="match status" value="1"/>
</dbReference>
<evidence type="ECO:0000256" key="6">
    <source>
        <dbReference type="ARBA" id="ARBA00023284"/>
    </source>
</evidence>
<dbReference type="InterPro" id="IPR009094">
    <property type="entry name" value="DiS-bond_isomerase_DsbC/G_N_sf"/>
</dbReference>
<dbReference type="Gene3D" id="3.40.30.10">
    <property type="entry name" value="Glutaredoxin"/>
    <property type="match status" value="1"/>
</dbReference>
<dbReference type="CDD" id="cd03020">
    <property type="entry name" value="DsbA_DsbC_DsbG"/>
    <property type="match status" value="1"/>
</dbReference>
<dbReference type="eggNOG" id="COG1651">
    <property type="taxonomic scope" value="Bacteria"/>
</dbReference>
<dbReference type="NCBIfam" id="NF008129">
    <property type="entry name" value="PRK10877.1"/>
    <property type="match status" value="1"/>
</dbReference>
<keyword evidence="6 7" id="KW-0676">Redox-active center</keyword>
<reference evidence="10 11" key="1">
    <citation type="journal article" date="2017" name="Antonie Van Leeuwenhoek">
        <title>Rhizobium rhizosphaerae sp. nov., a novel species isolated from rice rhizosphere.</title>
        <authorList>
            <person name="Zhao J.J."/>
            <person name="Zhang J."/>
            <person name="Zhang R.J."/>
            <person name="Zhang C.W."/>
            <person name="Yin H.Q."/>
            <person name="Zhang X.X."/>
        </authorList>
    </citation>
    <scope>NUCLEOTIDE SEQUENCE [LARGE SCALE GENOMIC DNA]</scope>
    <source>
        <strain evidence="10 11">BSs20135</strain>
    </source>
</reference>
<dbReference type="GO" id="GO:0042597">
    <property type="term" value="C:periplasmic space"/>
    <property type="evidence" value="ECO:0007669"/>
    <property type="project" value="UniProtKB-SubCell"/>
</dbReference>
<dbReference type="InterPro" id="IPR012336">
    <property type="entry name" value="Thioredoxin-like_fold"/>
</dbReference>
<evidence type="ECO:0000313" key="11">
    <source>
        <dbReference type="Proteomes" id="UP000006327"/>
    </source>
</evidence>
<dbReference type="InterPro" id="IPR051470">
    <property type="entry name" value="Thiol:disulfide_interchange"/>
</dbReference>
<dbReference type="InterPro" id="IPR033954">
    <property type="entry name" value="DiS-bond_Isoase_DsbC/G"/>
</dbReference>
<name>K6YT90_9ALTE</name>
<dbReference type="STRING" id="493475.GARC_4425"/>
<dbReference type="SUPFAM" id="SSF54423">
    <property type="entry name" value="DsbC/DsbG N-terminal domain-like"/>
    <property type="match status" value="1"/>
</dbReference>
<evidence type="ECO:0000256" key="2">
    <source>
        <dbReference type="ARBA" id="ARBA00009813"/>
    </source>
</evidence>
<dbReference type="AlphaFoldDB" id="K6YT90"/>
<evidence type="ECO:0000259" key="8">
    <source>
        <dbReference type="Pfam" id="PF10411"/>
    </source>
</evidence>
<dbReference type="Proteomes" id="UP000006327">
    <property type="component" value="Unassembled WGS sequence"/>
</dbReference>
<dbReference type="Pfam" id="PF13098">
    <property type="entry name" value="Thioredoxin_2"/>
    <property type="match status" value="1"/>
</dbReference>
<evidence type="ECO:0000256" key="1">
    <source>
        <dbReference type="ARBA" id="ARBA00004418"/>
    </source>
</evidence>
<organism evidence="10 11">
    <name type="scientific">Paraglaciecola arctica BSs20135</name>
    <dbReference type="NCBI Taxonomy" id="493475"/>
    <lineage>
        <taxon>Bacteria</taxon>
        <taxon>Pseudomonadati</taxon>
        <taxon>Pseudomonadota</taxon>
        <taxon>Gammaproteobacteria</taxon>
        <taxon>Alteromonadales</taxon>
        <taxon>Alteromonadaceae</taxon>
        <taxon>Paraglaciecola</taxon>
    </lineage>
</organism>
<dbReference type="Pfam" id="PF10411">
    <property type="entry name" value="DsbC_N"/>
    <property type="match status" value="1"/>
</dbReference>
<protein>
    <recommendedName>
        <fullName evidence="7">Thiol:disulfide interchange protein</fullName>
    </recommendedName>
</protein>